<dbReference type="EMBL" id="BLRY01000561">
    <property type="protein sequence ID" value="GFP28997.1"/>
    <property type="molecule type" value="Genomic_DNA"/>
</dbReference>
<keyword evidence="2" id="KW-0436">Ligase</keyword>
<proteinExistence type="predicted"/>
<dbReference type="PANTHER" id="PTHR23135:SF4">
    <property type="entry name" value="UDP-N-ACETYLMURAMOYL-L-ALANYL-D-GLUTAMATE--2,6-DIAMINOPIMELATE LIGASE MURE HOMOLOG, CHLOROPLASTIC"/>
    <property type="match status" value="1"/>
</dbReference>
<dbReference type="AlphaFoldDB" id="A0A6V8P9Q0"/>
<dbReference type="RefSeq" id="WP_275552573.1">
    <property type="nucleotide sequence ID" value="NZ_BLRY01000561.1"/>
</dbReference>
<evidence type="ECO:0000259" key="1">
    <source>
        <dbReference type="Pfam" id="PF02875"/>
    </source>
</evidence>
<dbReference type="GO" id="GO:0016881">
    <property type="term" value="F:acid-amino acid ligase activity"/>
    <property type="evidence" value="ECO:0007669"/>
    <property type="project" value="InterPro"/>
</dbReference>
<gene>
    <name evidence="2" type="ORF">HKBW3S33_02413</name>
</gene>
<feature type="non-terminal residue" evidence="2">
    <location>
        <position position="1"/>
    </location>
</feature>
<dbReference type="InterPro" id="IPR004101">
    <property type="entry name" value="Mur_ligase_C"/>
</dbReference>
<organism evidence="2 3">
    <name type="scientific">Candidatus Hakubella thermalkaliphila</name>
    <dbReference type="NCBI Taxonomy" id="2754717"/>
    <lineage>
        <taxon>Bacteria</taxon>
        <taxon>Bacillati</taxon>
        <taxon>Actinomycetota</taxon>
        <taxon>Actinomycetota incertae sedis</taxon>
        <taxon>Candidatus Hakubellales</taxon>
        <taxon>Candidatus Hakubellaceae</taxon>
        <taxon>Candidatus Hakubella</taxon>
    </lineage>
</organism>
<protein>
    <submittedName>
        <fullName evidence="2">UDP-N-acetylmuramoyl-L-alanyl-D-glutamate--2,6-diaminopimelate ligase</fullName>
    </submittedName>
</protein>
<dbReference type="InterPro" id="IPR036615">
    <property type="entry name" value="Mur_ligase_C_dom_sf"/>
</dbReference>
<keyword evidence="3" id="KW-1185">Reference proteome</keyword>
<reference evidence="2 3" key="1">
    <citation type="journal article" date="2020" name="Front. Microbiol.">
        <title>Single-cell genomics of novel Actinobacteria with the Wood-Ljungdahl pathway discovered in a serpentinizing system.</title>
        <authorList>
            <person name="Merino N."/>
            <person name="Kawai M."/>
            <person name="Boyd E.S."/>
            <person name="Colman D.R."/>
            <person name="McGlynn S.E."/>
            <person name="Nealson K.H."/>
            <person name="Kurokawa K."/>
            <person name="Hongoh Y."/>
        </authorList>
    </citation>
    <scope>NUCLEOTIDE SEQUENCE [LARGE SCALE GENOMIC DNA]</scope>
    <source>
        <strain evidence="2 3">S33</strain>
    </source>
</reference>
<dbReference type="Pfam" id="PF02875">
    <property type="entry name" value="Mur_ligase_C"/>
    <property type="match status" value="1"/>
</dbReference>
<dbReference type="Proteomes" id="UP000591948">
    <property type="component" value="Unassembled WGS sequence"/>
</dbReference>
<comment type="caution">
    <text evidence="2">The sequence shown here is derived from an EMBL/GenBank/DDBJ whole genome shotgun (WGS) entry which is preliminary data.</text>
</comment>
<dbReference type="SUPFAM" id="SSF53244">
    <property type="entry name" value="MurD-like peptide ligases, peptide-binding domain"/>
    <property type="match status" value="1"/>
</dbReference>
<evidence type="ECO:0000313" key="2">
    <source>
        <dbReference type="EMBL" id="GFP28997.1"/>
    </source>
</evidence>
<accession>A0A6V8P9Q0</accession>
<feature type="domain" description="Mur ligase C-terminal" evidence="1">
    <location>
        <begin position="1"/>
        <end position="130"/>
    </location>
</feature>
<name>A0A6V8P9Q0_9ACTN</name>
<evidence type="ECO:0000313" key="3">
    <source>
        <dbReference type="Proteomes" id="UP000591948"/>
    </source>
</evidence>
<dbReference type="Gene3D" id="3.90.190.20">
    <property type="entry name" value="Mur ligase, C-terminal domain"/>
    <property type="match status" value="1"/>
</dbReference>
<dbReference type="PANTHER" id="PTHR23135">
    <property type="entry name" value="MUR LIGASE FAMILY MEMBER"/>
    <property type="match status" value="1"/>
</dbReference>
<sequence>GRFELVDAGQDYTVIVDYAHTPDGLGNVLRAVREFAPARALTVFGCGGDRDRTKRPLMGEEAGRYSDYCVVTSDNPRTEKPGGIIAEILPGLLRTIGAGGFEIQLDRREAIARALELARADDIVVIAGKGHETTQIFSDKTISFDDRLIARELIQRRGVTYGDDTRGNLRGS</sequence>